<dbReference type="Proteomes" id="UP000634136">
    <property type="component" value="Unassembled WGS sequence"/>
</dbReference>
<dbReference type="InterPro" id="IPR007789">
    <property type="entry name" value="DUF688"/>
</dbReference>
<dbReference type="AlphaFoldDB" id="A0A834WWR0"/>
<proteinExistence type="predicted"/>
<gene>
    <name evidence="2" type="ORF">G2W53_008775</name>
</gene>
<name>A0A834WWR0_9FABA</name>
<evidence type="ECO:0000256" key="1">
    <source>
        <dbReference type="SAM" id="MobiDB-lite"/>
    </source>
</evidence>
<organism evidence="2 3">
    <name type="scientific">Senna tora</name>
    <dbReference type="NCBI Taxonomy" id="362788"/>
    <lineage>
        <taxon>Eukaryota</taxon>
        <taxon>Viridiplantae</taxon>
        <taxon>Streptophyta</taxon>
        <taxon>Embryophyta</taxon>
        <taxon>Tracheophyta</taxon>
        <taxon>Spermatophyta</taxon>
        <taxon>Magnoliopsida</taxon>
        <taxon>eudicotyledons</taxon>
        <taxon>Gunneridae</taxon>
        <taxon>Pentapetalae</taxon>
        <taxon>rosids</taxon>
        <taxon>fabids</taxon>
        <taxon>Fabales</taxon>
        <taxon>Fabaceae</taxon>
        <taxon>Caesalpinioideae</taxon>
        <taxon>Cassia clade</taxon>
        <taxon>Senna</taxon>
    </lineage>
</organism>
<protein>
    <submittedName>
        <fullName evidence="2">Uncharacterized protein</fullName>
    </submittedName>
</protein>
<dbReference type="PANTHER" id="PTHR33671">
    <property type="entry name" value="N-METHYLTRANSFERASE, PUTATIVE (DUF688)-RELATED"/>
    <property type="match status" value="1"/>
</dbReference>
<feature type="region of interest" description="Disordered" evidence="1">
    <location>
        <begin position="129"/>
        <end position="158"/>
    </location>
</feature>
<reference evidence="2" key="1">
    <citation type="submission" date="2020-09" db="EMBL/GenBank/DDBJ databases">
        <title>Genome-Enabled Discovery of Anthraquinone Biosynthesis in Senna tora.</title>
        <authorList>
            <person name="Kang S.-H."/>
            <person name="Pandey R.P."/>
            <person name="Lee C.-M."/>
            <person name="Sim J.-S."/>
            <person name="Jeong J.-T."/>
            <person name="Choi B.-S."/>
            <person name="Jung M."/>
            <person name="Ginzburg D."/>
            <person name="Zhao K."/>
            <person name="Won S.Y."/>
            <person name="Oh T.-J."/>
            <person name="Yu Y."/>
            <person name="Kim N.-H."/>
            <person name="Lee O.R."/>
            <person name="Lee T.-H."/>
            <person name="Bashyal P."/>
            <person name="Kim T.-S."/>
            <person name="Lee W.-H."/>
            <person name="Kawkins C."/>
            <person name="Kim C.-K."/>
            <person name="Kim J.S."/>
            <person name="Ahn B.O."/>
            <person name="Rhee S.Y."/>
            <person name="Sohng J.K."/>
        </authorList>
    </citation>
    <scope>NUCLEOTIDE SEQUENCE</scope>
    <source>
        <tissue evidence="2">Leaf</tissue>
    </source>
</reference>
<accession>A0A834WWR0</accession>
<feature type="compositionally biased region" description="Polar residues" evidence="1">
    <location>
        <begin position="79"/>
        <end position="93"/>
    </location>
</feature>
<feature type="region of interest" description="Disordered" evidence="1">
    <location>
        <begin position="19"/>
        <end position="109"/>
    </location>
</feature>
<feature type="compositionally biased region" description="Basic and acidic residues" evidence="1">
    <location>
        <begin position="130"/>
        <end position="146"/>
    </location>
</feature>
<sequence length="639" mass="71070">MEEKQLDFNQPFLSVRRFSSSQVVSETDNKRKTKDSSLVRLPPVTHYKSDLKSGPVSHPGTVPFMWEQTPGIPKDESKSLPTPASKQPLITTPNLPPGRVLKVKPQDSSDQVSKVVSVTQYVAASSLDKNVTKHESPNEAIMKQEKVSAGGSDDGDEAYQDALDTLSRTESFFMNCSVSGLSGLDDQELQQSESFSRDQQARNFMIGRFLPAAKAIACETPQYMSRKPPLVVQEQPRQVKEVVSRQRDSPHRQIVLSHYNQNIGTEESEDEDDDYNESENHATKVCGLFPRFCLLNPLPGLRMQDRVLSSAAHGRQARKEHARTAYGEKKSVDSQFGFKEARLKNSIDPHRRGFSKSSAFESTQCDFGCASPVVEKTLYVDSVHKSKSHSSPFSSAMEGQTNHRWGDVETLKIKSLKEAMLEDTKNLHIVDEKTTSQPSSNMHQRFLKPEEQGSHLDENSVRSSPKVTQCQKILLDYLVTNSQEKIDGPIQNHGSWRSSRLNSDVEVDLKGLLATRTIDQECSKVVSDGKIDSEGHCLKELALPSPKGPSESWLKRTLLTVSSRNICSRSSPAAAHVHTHSQTAKTALLDPKWETIVKSSKEMARKYVMVGDGFGDDDDDMVIPLQSSGGIFLLLTILT</sequence>
<evidence type="ECO:0000313" key="2">
    <source>
        <dbReference type="EMBL" id="KAF7833916.1"/>
    </source>
</evidence>
<keyword evidence="3" id="KW-1185">Reference proteome</keyword>
<feature type="compositionally biased region" description="Basic and acidic residues" evidence="1">
    <location>
        <begin position="27"/>
        <end position="37"/>
    </location>
</feature>
<dbReference type="EMBL" id="JAAIUW010000004">
    <property type="protein sequence ID" value="KAF7833916.1"/>
    <property type="molecule type" value="Genomic_DNA"/>
</dbReference>
<comment type="caution">
    <text evidence="2">The sequence shown here is derived from an EMBL/GenBank/DDBJ whole genome shotgun (WGS) entry which is preliminary data.</text>
</comment>
<dbReference type="PANTHER" id="PTHR33671:SF2">
    <property type="entry name" value="N-METHYLTRANSFERASE, PUTATIVE (DUF688)-RELATED"/>
    <property type="match status" value="1"/>
</dbReference>
<dbReference type="Pfam" id="PF05097">
    <property type="entry name" value="DUF688"/>
    <property type="match status" value="1"/>
</dbReference>
<evidence type="ECO:0000313" key="3">
    <source>
        <dbReference type="Proteomes" id="UP000634136"/>
    </source>
</evidence>
<dbReference type="OrthoDB" id="677721at2759"/>